<evidence type="ECO:0008006" key="3">
    <source>
        <dbReference type="Google" id="ProtNLM"/>
    </source>
</evidence>
<dbReference type="SUPFAM" id="SSF47413">
    <property type="entry name" value="lambda repressor-like DNA-binding domains"/>
    <property type="match status" value="1"/>
</dbReference>
<accession>A0AAW3FI39</accession>
<evidence type="ECO:0000313" key="2">
    <source>
        <dbReference type="Proteomes" id="UP000029533"/>
    </source>
</evidence>
<dbReference type="RefSeq" id="WP_036868566.1">
    <property type="nucleotide sequence ID" value="NZ_JRNJ01000022.1"/>
</dbReference>
<dbReference type="InterPro" id="IPR010982">
    <property type="entry name" value="Lambda_DNA-bd_dom_sf"/>
</dbReference>
<dbReference type="GO" id="GO:0003677">
    <property type="term" value="F:DNA binding"/>
    <property type="evidence" value="ECO:0007669"/>
    <property type="project" value="InterPro"/>
</dbReference>
<comment type="caution">
    <text evidence="1">The sequence shown here is derived from an EMBL/GenBank/DDBJ whole genome shotgun (WGS) entry which is preliminary data.</text>
</comment>
<dbReference type="AlphaFoldDB" id="A0AAW3FI39"/>
<dbReference type="Proteomes" id="UP000029533">
    <property type="component" value="Unassembled WGS sequence"/>
</dbReference>
<proteinExistence type="predicted"/>
<gene>
    <name evidence="1" type="ORF">HMPREF2132_02005</name>
</gene>
<sequence length="82" mass="9511">MQGSKYAKIKTETPDWYVARRLMREKKKKLVDAAAFFGLTVGGMHRVINGVPNIIQAKKLAEFLEVDFNELFEFEDTKNKFI</sequence>
<dbReference type="EMBL" id="JRNJ01000022">
    <property type="protein sequence ID" value="KGF29971.1"/>
    <property type="molecule type" value="Genomic_DNA"/>
</dbReference>
<organism evidence="1 2">
    <name type="scientific">Prevotella histicola JCM 15637 = DNF00424</name>
    <dbReference type="NCBI Taxonomy" id="1236504"/>
    <lineage>
        <taxon>Bacteria</taxon>
        <taxon>Pseudomonadati</taxon>
        <taxon>Bacteroidota</taxon>
        <taxon>Bacteroidia</taxon>
        <taxon>Bacteroidales</taxon>
        <taxon>Prevotellaceae</taxon>
        <taxon>Prevotella</taxon>
    </lineage>
</organism>
<reference evidence="1 2" key="1">
    <citation type="submission" date="2014-07" db="EMBL/GenBank/DDBJ databases">
        <authorList>
            <person name="McCorrison J."/>
            <person name="Sanka R."/>
            <person name="Torralba M."/>
            <person name="Gillis M."/>
            <person name="Haft D.H."/>
            <person name="Methe B."/>
            <person name="Sutton G."/>
            <person name="Nelson K.E."/>
        </authorList>
    </citation>
    <scope>NUCLEOTIDE SEQUENCE [LARGE SCALE GENOMIC DNA]</scope>
    <source>
        <strain evidence="1 2">DNF00424</strain>
    </source>
</reference>
<name>A0AAW3FI39_9BACT</name>
<protein>
    <recommendedName>
        <fullName evidence="3">HTH cro/C1-type domain-containing protein</fullName>
    </recommendedName>
</protein>
<evidence type="ECO:0000313" key="1">
    <source>
        <dbReference type="EMBL" id="KGF29971.1"/>
    </source>
</evidence>